<dbReference type="AlphaFoldDB" id="A0A1M5AXM3"/>
<dbReference type="STRING" id="366533.SAMN05444339_105144"/>
<gene>
    <name evidence="1" type="ORF">SAMN05444339_105144</name>
</gene>
<evidence type="ECO:0000313" key="2">
    <source>
        <dbReference type="Proteomes" id="UP000183987"/>
    </source>
</evidence>
<sequence length="337" mass="35764">MTALAQYERLESLGLWRANRTDQRREVIVSFGDATLVVSDGAGRPLSHWSLPAVARLNPQEVPAVFAPDADATETLEIDDPVMIDAIDTVRGSLVKALPRRGRLRQMLTLALLLAVIGGTALWGPDALRRQTADSVSALRRAEIGATVLGHLQARTGPVCRGTRGRAALETLMTRLFGRDAPGQIVVLPAALPGPFTLPGDLTVIDRSMLVRYDDPLIAAGDVIAARASTGDPMEALLRHAGLPATIQLLTSGKLPEAALSDYADALLAQGPRPVSEAVLLRAFADAKVSSAPYASLRSARDQNGATLITSDPMRGQTPVPVLTDAEWIQVQAICDG</sequence>
<dbReference type="RefSeq" id="WP_072857488.1">
    <property type="nucleotide sequence ID" value="NZ_FQUE01000005.1"/>
</dbReference>
<name>A0A1M5AXM3_LOKAT</name>
<evidence type="ECO:0000313" key="1">
    <source>
        <dbReference type="EMBL" id="SHF35024.1"/>
    </source>
</evidence>
<dbReference type="Proteomes" id="UP000183987">
    <property type="component" value="Unassembled WGS sequence"/>
</dbReference>
<keyword evidence="2" id="KW-1185">Reference proteome</keyword>
<dbReference type="OrthoDB" id="7822309at2"/>
<reference evidence="2" key="1">
    <citation type="submission" date="2016-11" db="EMBL/GenBank/DDBJ databases">
        <authorList>
            <person name="Varghese N."/>
            <person name="Submissions S."/>
        </authorList>
    </citation>
    <scope>NUCLEOTIDE SEQUENCE [LARGE SCALE GENOMIC DNA]</scope>
    <source>
        <strain evidence="2">DSM 29326</strain>
    </source>
</reference>
<organism evidence="1 2">
    <name type="scientific">Loktanella atrilutea</name>
    <dbReference type="NCBI Taxonomy" id="366533"/>
    <lineage>
        <taxon>Bacteria</taxon>
        <taxon>Pseudomonadati</taxon>
        <taxon>Pseudomonadota</taxon>
        <taxon>Alphaproteobacteria</taxon>
        <taxon>Rhodobacterales</taxon>
        <taxon>Roseobacteraceae</taxon>
        <taxon>Loktanella</taxon>
    </lineage>
</organism>
<proteinExistence type="predicted"/>
<accession>A0A1M5AXM3</accession>
<dbReference type="EMBL" id="FQUE01000005">
    <property type="protein sequence ID" value="SHF35024.1"/>
    <property type="molecule type" value="Genomic_DNA"/>
</dbReference>
<protein>
    <submittedName>
        <fullName evidence="1">Uncharacterized protein</fullName>
    </submittedName>
</protein>